<dbReference type="InterPro" id="IPR000390">
    <property type="entry name" value="Small_drug/metabolite_transptr"/>
</dbReference>
<evidence type="ECO:0000256" key="2">
    <source>
        <dbReference type="ARBA" id="ARBA00022448"/>
    </source>
</evidence>
<comment type="caution">
    <text evidence="9">The sequence shown here is derived from an EMBL/GenBank/DDBJ whole genome shotgun (WGS) entry which is preliminary data.</text>
</comment>
<keyword evidence="5 8" id="KW-1133">Transmembrane helix</keyword>
<dbReference type="PANTHER" id="PTHR30561:SF0">
    <property type="entry name" value="GUANIDINIUM EXPORTER"/>
    <property type="match status" value="1"/>
</dbReference>
<evidence type="ECO:0000313" key="9">
    <source>
        <dbReference type="EMBL" id="MVT25253.1"/>
    </source>
</evidence>
<dbReference type="AlphaFoldDB" id="A0A7K1UFJ1"/>
<evidence type="ECO:0000256" key="3">
    <source>
        <dbReference type="ARBA" id="ARBA00022475"/>
    </source>
</evidence>
<evidence type="ECO:0000256" key="5">
    <source>
        <dbReference type="ARBA" id="ARBA00022989"/>
    </source>
</evidence>
<feature type="transmembrane region" description="Helical" evidence="8">
    <location>
        <begin position="81"/>
        <end position="102"/>
    </location>
</feature>
<evidence type="ECO:0000256" key="1">
    <source>
        <dbReference type="ARBA" id="ARBA00004651"/>
    </source>
</evidence>
<dbReference type="EMBL" id="WRPM01000018">
    <property type="protein sequence ID" value="MVT25253.1"/>
    <property type="molecule type" value="Genomic_DNA"/>
</dbReference>
<keyword evidence="4 7" id="KW-0812">Transmembrane</keyword>
<sequence length="149" mass="15869">MATTTAEPTTENSVHETPARESNLGSWIFLIIAGIIEVGYAISVGGSEGFTHAGWSISALVFFLFTLFFLSLALRKIDVGIGYAVWVGIGAVGAVIASAFFFDEPVTFTRIFWLSIIIAGVVWLKVADSPKLEQKGGSATEAAHDLKTA</sequence>
<organism evidence="9 10">
    <name type="scientific">Nesterenkonia alkaliphila</name>
    <dbReference type="NCBI Taxonomy" id="1463631"/>
    <lineage>
        <taxon>Bacteria</taxon>
        <taxon>Bacillati</taxon>
        <taxon>Actinomycetota</taxon>
        <taxon>Actinomycetes</taxon>
        <taxon>Micrococcales</taxon>
        <taxon>Micrococcaceae</taxon>
        <taxon>Nesterenkonia</taxon>
    </lineage>
</organism>
<feature type="transmembrane region" description="Helical" evidence="8">
    <location>
        <begin position="24"/>
        <end position="43"/>
    </location>
</feature>
<evidence type="ECO:0000256" key="8">
    <source>
        <dbReference type="SAM" id="Phobius"/>
    </source>
</evidence>
<evidence type="ECO:0000256" key="7">
    <source>
        <dbReference type="RuleBase" id="RU003942"/>
    </source>
</evidence>
<feature type="transmembrane region" description="Helical" evidence="8">
    <location>
        <begin position="108"/>
        <end position="126"/>
    </location>
</feature>
<gene>
    <name evidence="9" type="ORF">GNZ21_02555</name>
</gene>
<dbReference type="FunFam" id="1.10.3730.20:FF:000001">
    <property type="entry name" value="Quaternary ammonium compound resistance transporter SugE"/>
    <property type="match status" value="1"/>
</dbReference>
<dbReference type="Pfam" id="PF00893">
    <property type="entry name" value="Multi_Drug_Res"/>
    <property type="match status" value="1"/>
</dbReference>
<dbReference type="Proteomes" id="UP000460157">
    <property type="component" value="Unassembled WGS sequence"/>
</dbReference>
<evidence type="ECO:0000256" key="4">
    <source>
        <dbReference type="ARBA" id="ARBA00022692"/>
    </source>
</evidence>
<dbReference type="InterPro" id="IPR037185">
    <property type="entry name" value="EmrE-like"/>
</dbReference>
<dbReference type="Gene3D" id="1.10.3730.20">
    <property type="match status" value="1"/>
</dbReference>
<dbReference type="RefSeq" id="WP_157321071.1">
    <property type="nucleotide sequence ID" value="NZ_BMFX01000016.1"/>
</dbReference>
<keyword evidence="10" id="KW-1185">Reference proteome</keyword>
<protein>
    <submittedName>
        <fullName evidence="9">QacE family quaternary ammonium compound efflux SMR transporter</fullName>
    </submittedName>
</protein>
<dbReference type="GO" id="GO:0005886">
    <property type="term" value="C:plasma membrane"/>
    <property type="evidence" value="ECO:0007669"/>
    <property type="project" value="UniProtKB-SubCell"/>
</dbReference>
<evidence type="ECO:0000256" key="6">
    <source>
        <dbReference type="ARBA" id="ARBA00023136"/>
    </source>
</evidence>
<dbReference type="GO" id="GO:0022857">
    <property type="term" value="F:transmembrane transporter activity"/>
    <property type="evidence" value="ECO:0007669"/>
    <property type="project" value="InterPro"/>
</dbReference>
<dbReference type="OrthoDB" id="21828at2"/>
<dbReference type="PANTHER" id="PTHR30561">
    <property type="entry name" value="SMR FAMILY PROTON-DEPENDENT DRUG EFFLUX TRANSPORTER SUGE"/>
    <property type="match status" value="1"/>
</dbReference>
<proteinExistence type="inferred from homology"/>
<keyword evidence="6 8" id="KW-0472">Membrane</keyword>
<evidence type="ECO:0000313" key="10">
    <source>
        <dbReference type="Proteomes" id="UP000460157"/>
    </source>
</evidence>
<comment type="similarity">
    <text evidence="7">Belongs to the drug/metabolite transporter (DMT) superfamily. Small multidrug resistance (SMR) (TC 2.A.7.1) family.</text>
</comment>
<dbReference type="InterPro" id="IPR045324">
    <property type="entry name" value="Small_multidrug_res"/>
</dbReference>
<accession>A0A7K1UFJ1</accession>
<keyword evidence="3" id="KW-1003">Cell membrane</keyword>
<dbReference type="SUPFAM" id="SSF103481">
    <property type="entry name" value="Multidrug resistance efflux transporter EmrE"/>
    <property type="match status" value="1"/>
</dbReference>
<reference evidence="9 10" key="1">
    <citation type="submission" date="2019-12" db="EMBL/GenBank/DDBJ databases">
        <title>Nesterenkonia muleiensis sp. nov., a novel actinobacterium isolated from sap of Populus euphratica.</title>
        <authorList>
            <person name="Wang R."/>
        </authorList>
    </citation>
    <scope>NUCLEOTIDE SEQUENCE [LARGE SCALE GENOMIC DNA]</scope>
    <source>
        <strain evidence="9 10">F10</strain>
    </source>
</reference>
<feature type="transmembrane region" description="Helical" evidence="8">
    <location>
        <begin position="55"/>
        <end position="74"/>
    </location>
</feature>
<comment type="subcellular location">
    <subcellularLocation>
        <location evidence="1 7">Cell membrane</location>
        <topology evidence="1 7">Multi-pass membrane protein</topology>
    </subcellularLocation>
</comment>
<name>A0A7K1UFJ1_9MICC</name>
<keyword evidence="2" id="KW-0813">Transport</keyword>